<dbReference type="Gramene" id="AET5Gv20658600.13">
    <property type="protein sequence ID" value="AET5Gv20658600.13"/>
    <property type="gene ID" value="AET5Gv20658600"/>
</dbReference>
<reference evidence="1" key="3">
    <citation type="journal article" date="2017" name="Nature">
        <title>Genome sequence of the progenitor of the wheat D genome Aegilops tauschii.</title>
        <authorList>
            <person name="Luo M.C."/>
            <person name="Gu Y.Q."/>
            <person name="Puiu D."/>
            <person name="Wang H."/>
            <person name="Twardziok S.O."/>
            <person name="Deal K.R."/>
            <person name="Huo N."/>
            <person name="Zhu T."/>
            <person name="Wang L."/>
            <person name="Wang Y."/>
            <person name="McGuire P.E."/>
            <person name="Liu S."/>
            <person name="Long H."/>
            <person name="Ramasamy R.K."/>
            <person name="Rodriguez J.C."/>
            <person name="Van S.L."/>
            <person name="Yuan L."/>
            <person name="Wang Z."/>
            <person name="Xia Z."/>
            <person name="Xiao L."/>
            <person name="Anderson O.D."/>
            <person name="Ouyang S."/>
            <person name="Liang Y."/>
            <person name="Zimin A.V."/>
            <person name="Pertea G."/>
            <person name="Qi P."/>
            <person name="Bennetzen J.L."/>
            <person name="Dai X."/>
            <person name="Dawson M.W."/>
            <person name="Muller H.G."/>
            <person name="Kugler K."/>
            <person name="Rivarola-Duarte L."/>
            <person name="Spannagl M."/>
            <person name="Mayer K.F.X."/>
            <person name="Lu F.H."/>
            <person name="Bevan M.W."/>
            <person name="Leroy P."/>
            <person name="Li P."/>
            <person name="You F.M."/>
            <person name="Sun Q."/>
            <person name="Liu Z."/>
            <person name="Lyons E."/>
            <person name="Wicker T."/>
            <person name="Salzberg S.L."/>
            <person name="Devos K.M."/>
            <person name="Dvorak J."/>
        </authorList>
    </citation>
    <scope>NUCLEOTIDE SEQUENCE [LARGE SCALE GENOMIC DNA]</scope>
    <source>
        <strain evidence="1">cv. AL8/78</strain>
    </source>
</reference>
<name>A0A453L7J6_AEGTS</name>
<dbReference type="Proteomes" id="UP000015105">
    <property type="component" value="Chromosome 5D"/>
</dbReference>
<dbReference type="AlphaFoldDB" id="A0A453L7J6"/>
<protein>
    <submittedName>
        <fullName evidence="1">Uncharacterized protein</fullName>
    </submittedName>
</protein>
<evidence type="ECO:0000313" key="2">
    <source>
        <dbReference type="Proteomes" id="UP000015105"/>
    </source>
</evidence>
<organism evidence="1 2">
    <name type="scientific">Aegilops tauschii subsp. strangulata</name>
    <name type="common">Goatgrass</name>
    <dbReference type="NCBI Taxonomy" id="200361"/>
    <lineage>
        <taxon>Eukaryota</taxon>
        <taxon>Viridiplantae</taxon>
        <taxon>Streptophyta</taxon>
        <taxon>Embryophyta</taxon>
        <taxon>Tracheophyta</taxon>
        <taxon>Spermatophyta</taxon>
        <taxon>Magnoliopsida</taxon>
        <taxon>Liliopsida</taxon>
        <taxon>Poales</taxon>
        <taxon>Poaceae</taxon>
        <taxon>BOP clade</taxon>
        <taxon>Pooideae</taxon>
        <taxon>Triticodae</taxon>
        <taxon>Triticeae</taxon>
        <taxon>Triticinae</taxon>
        <taxon>Aegilops</taxon>
    </lineage>
</organism>
<reference evidence="1" key="5">
    <citation type="journal article" date="2021" name="G3 (Bethesda)">
        <title>Aegilops tauschii genome assembly Aet v5.0 features greater sequence contiguity and improved annotation.</title>
        <authorList>
            <person name="Wang L."/>
            <person name="Zhu T."/>
            <person name="Rodriguez J.C."/>
            <person name="Deal K.R."/>
            <person name="Dubcovsky J."/>
            <person name="McGuire P.E."/>
            <person name="Lux T."/>
            <person name="Spannagl M."/>
            <person name="Mayer K.F.X."/>
            <person name="Baldrich P."/>
            <person name="Meyers B.C."/>
            <person name="Huo N."/>
            <person name="Gu Y.Q."/>
            <person name="Zhou H."/>
            <person name="Devos K.M."/>
            <person name="Bennetzen J.L."/>
            <person name="Unver T."/>
            <person name="Budak H."/>
            <person name="Gulick P.J."/>
            <person name="Galiba G."/>
            <person name="Kalapos B."/>
            <person name="Nelson D.R."/>
            <person name="Li P."/>
            <person name="You F.M."/>
            <person name="Luo M.C."/>
            <person name="Dvorak J."/>
        </authorList>
    </citation>
    <scope>NUCLEOTIDE SEQUENCE [LARGE SCALE GENOMIC DNA]</scope>
    <source>
        <strain evidence="1">cv. AL8/78</strain>
    </source>
</reference>
<evidence type="ECO:0000313" key="1">
    <source>
        <dbReference type="EnsemblPlants" id="AET5Gv20658600.13"/>
    </source>
</evidence>
<sequence length="108" mass="12378">MCLSCHTLEKVLISSNAALLTYQRRKTLMEQTPQPSNSMLLWLTNQIKPPIAAMPEILRVGGNYQMMKTLCVLFLARLLLRRLHAEMSSSLIRGREWHSSPWGKQKSP</sequence>
<accession>A0A453L7J6</accession>
<keyword evidence="2" id="KW-1185">Reference proteome</keyword>
<reference evidence="2" key="1">
    <citation type="journal article" date="2014" name="Science">
        <title>Ancient hybridizations among the ancestral genomes of bread wheat.</title>
        <authorList>
            <consortium name="International Wheat Genome Sequencing Consortium,"/>
            <person name="Marcussen T."/>
            <person name="Sandve S.R."/>
            <person name="Heier L."/>
            <person name="Spannagl M."/>
            <person name="Pfeifer M."/>
            <person name="Jakobsen K.S."/>
            <person name="Wulff B.B."/>
            <person name="Steuernagel B."/>
            <person name="Mayer K.F."/>
            <person name="Olsen O.A."/>
        </authorList>
    </citation>
    <scope>NUCLEOTIDE SEQUENCE [LARGE SCALE GENOMIC DNA]</scope>
    <source>
        <strain evidence="2">cv. AL8/78</strain>
    </source>
</reference>
<dbReference type="EnsemblPlants" id="AET5Gv20658600.13">
    <property type="protein sequence ID" value="AET5Gv20658600.13"/>
    <property type="gene ID" value="AET5Gv20658600"/>
</dbReference>
<reference evidence="1" key="4">
    <citation type="submission" date="2019-03" db="UniProtKB">
        <authorList>
            <consortium name="EnsemblPlants"/>
        </authorList>
    </citation>
    <scope>IDENTIFICATION</scope>
</reference>
<reference evidence="2" key="2">
    <citation type="journal article" date="2017" name="Nat. Plants">
        <title>The Aegilops tauschii genome reveals multiple impacts of transposons.</title>
        <authorList>
            <person name="Zhao G."/>
            <person name="Zou C."/>
            <person name="Li K."/>
            <person name="Wang K."/>
            <person name="Li T."/>
            <person name="Gao L."/>
            <person name="Zhang X."/>
            <person name="Wang H."/>
            <person name="Yang Z."/>
            <person name="Liu X."/>
            <person name="Jiang W."/>
            <person name="Mao L."/>
            <person name="Kong X."/>
            <person name="Jiao Y."/>
            <person name="Jia J."/>
        </authorList>
    </citation>
    <scope>NUCLEOTIDE SEQUENCE [LARGE SCALE GENOMIC DNA]</scope>
    <source>
        <strain evidence="2">cv. AL8/78</strain>
    </source>
</reference>
<proteinExistence type="predicted"/>